<evidence type="ECO:0000313" key="2">
    <source>
        <dbReference type="Proteomes" id="UP000614601"/>
    </source>
</evidence>
<dbReference type="EMBL" id="CAJFCW020000002">
    <property type="protein sequence ID" value="CAG9097790.1"/>
    <property type="molecule type" value="Genomic_DNA"/>
</dbReference>
<gene>
    <name evidence="1" type="ORF">BOKJ2_LOCUS4638</name>
</gene>
<organism evidence="1 2">
    <name type="scientific">Bursaphelenchus okinawaensis</name>
    <dbReference type="NCBI Taxonomy" id="465554"/>
    <lineage>
        <taxon>Eukaryota</taxon>
        <taxon>Metazoa</taxon>
        <taxon>Ecdysozoa</taxon>
        <taxon>Nematoda</taxon>
        <taxon>Chromadorea</taxon>
        <taxon>Rhabditida</taxon>
        <taxon>Tylenchina</taxon>
        <taxon>Tylenchomorpha</taxon>
        <taxon>Aphelenchoidea</taxon>
        <taxon>Aphelenchoididae</taxon>
        <taxon>Bursaphelenchus</taxon>
    </lineage>
</organism>
<dbReference type="AlphaFoldDB" id="A0A811KBU9"/>
<accession>A0A811KBU9</accession>
<keyword evidence="2" id="KW-1185">Reference proteome</keyword>
<sequence length="428" mass="50286">MFAPAVWSKIIGHVEFMEDVAALATINKEFYKFVGVDFKKICHDNLIVRGQTDECWADVVRDAEHRLFYNCTNNFTWCRFTGALAVKQYGNKVLLANLDFSTAGGFVISAPSEIVRLQFINRGTHLIITTEKGLLLFDTINKVYLANYRCNYFKASNYVIQVDDQKIFDMYTQQVVDFNYARVTFIYYNNPTDYRKHLVLMNKQEELIVLNLETMEQVKLCNLFAEEVQVRILAESESVLVDDQDRFTIFSLITGEVLYDGWLTYSMNRSILSENVIEFLDKDEVLYYDSQAKQWISKRVQSRISTAVLSDYYNIPNNGHSTIHFVNEKAEMTNFFYAESIKNELFIKSFKPAPYCKQWFEQPFEKTVNDILIAMDKRIQQETQTEFVGEVVEFQYEDPEEQLMVQRCIENFQYVHEDDRLNGYMDFE</sequence>
<dbReference type="Proteomes" id="UP000614601">
    <property type="component" value="Unassembled WGS sequence"/>
</dbReference>
<dbReference type="Proteomes" id="UP000783686">
    <property type="component" value="Unassembled WGS sequence"/>
</dbReference>
<protein>
    <submittedName>
        <fullName evidence="1">Uncharacterized protein</fullName>
    </submittedName>
</protein>
<reference evidence="1" key="1">
    <citation type="submission" date="2020-09" db="EMBL/GenBank/DDBJ databases">
        <authorList>
            <person name="Kikuchi T."/>
        </authorList>
    </citation>
    <scope>NUCLEOTIDE SEQUENCE</scope>
    <source>
        <strain evidence="1">SH1</strain>
    </source>
</reference>
<evidence type="ECO:0000313" key="1">
    <source>
        <dbReference type="EMBL" id="CAD5212837.1"/>
    </source>
</evidence>
<proteinExistence type="predicted"/>
<dbReference type="EMBL" id="CAJFDH010000002">
    <property type="protein sequence ID" value="CAD5212837.1"/>
    <property type="molecule type" value="Genomic_DNA"/>
</dbReference>
<name>A0A811KBU9_9BILA</name>
<comment type="caution">
    <text evidence="1">The sequence shown here is derived from an EMBL/GenBank/DDBJ whole genome shotgun (WGS) entry which is preliminary data.</text>
</comment>